<dbReference type="SUPFAM" id="SSF63737">
    <property type="entry name" value="Leukotriene A4 hydrolase N-terminal domain"/>
    <property type="match status" value="1"/>
</dbReference>
<dbReference type="EC" id="3.4.11.-" evidence="7"/>
<feature type="domain" description="Aminopeptidase N-like N-terminal" evidence="10">
    <location>
        <begin position="112"/>
        <end position="314"/>
    </location>
</feature>
<keyword evidence="2 7" id="KW-0645">Protease</keyword>
<dbReference type="InterPro" id="IPR045357">
    <property type="entry name" value="Aminopeptidase_N-like_N"/>
</dbReference>
<dbReference type="InterPro" id="IPR034016">
    <property type="entry name" value="M1_APN-typ"/>
</dbReference>
<dbReference type="RefSeq" id="XP_012944386.1">
    <property type="nucleotide sequence ID" value="XM_013088932.2"/>
</dbReference>
<dbReference type="InterPro" id="IPR042097">
    <property type="entry name" value="Aminopeptidase_N-like_N_sf"/>
</dbReference>
<evidence type="ECO:0000259" key="9">
    <source>
        <dbReference type="Pfam" id="PF11838"/>
    </source>
</evidence>
<evidence type="ECO:0000313" key="12">
    <source>
        <dbReference type="RefSeq" id="XP_012944386.1"/>
    </source>
</evidence>
<evidence type="ECO:0000313" key="11">
    <source>
        <dbReference type="Proteomes" id="UP000694888"/>
    </source>
</evidence>
<keyword evidence="5 7" id="KW-0862">Zinc</keyword>
<dbReference type="Gene3D" id="2.60.40.1730">
    <property type="entry name" value="tricorn interacting facor f3 domain"/>
    <property type="match status" value="1"/>
</dbReference>
<evidence type="ECO:0000259" key="10">
    <source>
        <dbReference type="Pfam" id="PF17900"/>
    </source>
</evidence>
<dbReference type="InterPro" id="IPR050344">
    <property type="entry name" value="Peptidase_M1_aminopeptidases"/>
</dbReference>
<evidence type="ECO:0000259" key="8">
    <source>
        <dbReference type="Pfam" id="PF01433"/>
    </source>
</evidence>
<dbReference type="InterPro" id="IPR024571">
    <property type="entry name" value="ERAP1-like_C_dom"/>
</dbReference>
<keyword evidence="7" id="KW-0812">Transmembrane</keyword>
<keyword evidence="6 7" id="KW-0482">Metalloprotease</keyword>
<dbReference type="InterPro" id="IPR027268">
    <property type="entry name" value="Peptidase_M4/M1_CTD_sf"/>
</dbReference>
<dbReference type="Gene3D" id="1.25.50.20">
    <property type="match status" value="1"/>
</dbReference>
<dbReference type="Gene3D" id="1.10.390.10">
    <property type="entry name" value="Neutral Protease Domain 2"/>
    <property type="match status" value="1"/>
</dbReference>
<evidence type="ECO:0000256" key="5">
    <source>
        <dbReference type="ARBA" id="ARBA00022833"/>
    </source>
</evidence>
<evidence type="ECO:0000256" key="2">
    <source>
        <dbReference type="ARBA" id="ARBA00022670"/>
    </source>
</evidence>
<dbReference type="Pfam" id="PF17900">
    <property type="entry name" value="Peptidase_M1_N"/>
    <property type="match status" value="1"/>
</dbReference>
<keyword evidence="3 7" id="KW-0479">Metal-binding</keyword>
<feature type="domain" description="ERAP1-like C-terminal" evidence="9">
    <location>
        <begin position="654"/>
        <end position="970"/>
    </location>
</feature>
<dbReference type="CDD" id="cd09601">
    <property type="entry name" value="M1_APN-Q_like"/>
    <property type="match status" value="1"/>
</dbReference>
<comment type="cofactor">
    <cofactor evidence="7">
        <name>Zn(2+)</name>
        <dbReference type="ChEBI" id="CHEBI:29105"/>
    </cofactor>
    <text evidence="7">Binds 1 zinc ion per subunit.</text>
</comment>
<evidence type="ECO:0000256" key="7">
    <source>
        <dbReference type="RuleBase" id="RU364040"/>
    </source>
</evidence>
<dbReference type="Gene3D" id="2.60.40.1910">
    <property type="match status" value="1"/>
</dbReference>
<feature type="transmembrane region" description="Helical" evidence="7">
    <location>
        <begin position="39"/>
        <end position="62"/>
    </location>
</feature>
<keyword evidence="4 7" id="KW-0378">Hydrolase</keyword>
<keyword evidence="11" id="KW-1185">Reference proteome</keyword>
<dbReference type="Proteomes" id="UP000694888">
    <property type="component" value="Unplaced"/>
</dbReference>
<gene>
    <name evidence="12" type="primary">LOC101861770</name>
</gene>
<dbReference type="InterPro" id="IPR014782">
    <property type="entry name" value="Peptidase_M1_dom"/>
</dbReference>
<comment type="similarity">
    <text evidence="1 7">Belongs to the peptidase M1 family.</text>
</comment>
<evidence type="ECO:0000256" key="4">
    <source>
        <dbReference type="ARBA" id="ARBA00022801"/>
    </source>
</evidence>
<feature type="domain" description="Peptidase M1 membrane alanine aminopeptidase" evidence="8">
    <location>
        <begin position="351"/>
        <end position="571"/>
    </location>
</feature>
<dbReference type="Pfam" id="PF01433">
    <property type="entry name" value="Peptidase_M1"/>
    <property type="match status" value="1"/>
</dbReference>
<dbReference type="PRINTS" id="PR00756">
    <property type="entry name" value="ALADIPTASE"/>
</dbReference>
<dbReference type="InterPro" id="IPR001930">
    <property type="entry name" value="Peptidase_M1"/>
</dbReference>
<keyword evidence="7 12" id="KW-0031">Aminopeptidase</keyword>
<dbReference type="SUPFAM" id="SSF55486">
    <property type="entry name" value="Metalloproteases ('zincins'), catalytic domain"/>
    <property type="match status" value="1"/>
</dbReference>
<dbReference type="GeneID" id="101861770"/>
<evidence type="ECO:0000256" key="6">
    <source>
        <dbReference type="ARBA" id="ARBA00023049"/>
    </source>
</evidence>
<protein>
    <recommendedName>
        <fullName evidence="7">Aminopeptidase</fullName>
        <ecNumber evidence="7">3.4.11.-</ecNumber>
    </recommendedName>
</protein>
<proteinExistence type="inferred from homology"/>
<name>A0ABM1AB88_APLCA</name>
<sequence length="997" mass="112234">MDELEERCLVDNGEAILNKKAVYEPSKTQRFRQIVCSRGVAACILVAMGILMVAIAVIAAFARPASLSDSCGAPSSSGSDASSGHGAAKTYISTNGEPFPWKSLRLPRSVSPEAYSIYLNPNVSESWYSGRVSMELRVDRPTDFLVFHSSKVTVSEVHVSLKRRAGPVDAGGVDVREVDLGQDLEVLKVLEYPGNEQVYVQLSREVPAGAGLSLRVSFNGSFSDLSDMSGFYKSSYTVGGEKRYMVSTHFEATFARSAFPCMDEPELKATFALSIVREQRHISLFNTQLLRSEPHGQGLLLDVYEPSKKMSTYLVAFVVCDFKNMTRRTQDGDGVEVRMFAPEDKIYMGSYALEAAVTVLERYNTFFGVRYPLRKLDLIAIPNFSAGAMENWGLVTFRDTSVLYDPSKDTEGAKQWVAIVVAHELAHQWFGNLVTMEWWDDLWLNEGFASFVEYIGADTVDKEFRMMDQFSKAISTAQYRDSFTSSHPIQVKVADPEEIELAFDSISYSKGASLIRMLQSVVGDEAFKSGLSAYLRKYSYSNARTSDLWQAFQEASDLPSDLSVSKVMDTWTKQMGYPVVLMSRDKGKLQLMQERFLISGEKSAVDDGKFTSPFGYTWHVPFTFRTSSNPREKTLIWLRRGSASAEIPDSEALWVTGNTDGKGYYRVQYDPAGWQAIIRQLKEDHTVFSVSDRVALVSDAFSLARAGRINYSVPLDMSGYLSKEQDYFVWSEASSHFGFLKGRLFLDEDYDLLKDYEFSLAKPHYDRLGWSDTGNHIEKKMRAFLIGLAIVSEYQPAVSRALELFHNWVEEKPFSVLNDLRGSIYSVGLRYGNHSEWNLVLQRYQKEKTPSERRTLLSALAATRDARILQTLLEHSMDGVTVKSQDTGTVITNVAANTNGQLLAWRFFRQRWDDIFARYGKDAFLLSSTLKSVTDSFNTKFDYDEIATFFKGRDVGSAQLALQQSLEIVQNHIDWAEGNLQTIKSWLKTNVRSTPAK</sequence>
<keyword evidence="7" id="KW-0472">Membrane</keyword>
<evidence type="ECO:0000256" key="1">
    <source>
        <dbReference type="ARBA" id="ARBA00010136"/>
    </source>
</evidence>
<reference evidence="12" key="1">
    <citation type="submission" date="2025-08" db="UniProtKB">
        <authorList>
            <consortium name="RefSeq"/>
        </authorList>
    </citation>
    <scope>IDENTIFICATION</scope>
</reference>
<keyword evidence="7" id="KW-1133">Transmembrane helix</keyword>
<accession>A0ABM1AB88</accession>
<evidence type="ECO:0000256" key="3">
    <source>
        <dbReference type="ARBA" id="ARBA00022723"/>
    </source>
</evidence>
<dbReference type="PANTHER" id="PTHR11533">
    <property type="entry name" value="PROTEASE M1 ZINC METALLOPROTEASE"/>
    <property type="match status" value="1"/>
</dbReference>
<dbReference type="PANTHER" id="PTHR11533:SF299">
    <property type="entry name" value="AMINOPEPTIDASE"/>
    <property type="match status" value="1"/>
</dbReference>
<dbReference type="GO" id="GO:0004177">
    <property type="term" value="F:aminopeptidase activity"/>
    <property type="evidence" value="ECO:0007669"/>
    <property type="project" value="UniProtKB-KW"/>
</dbReference>
<organism evidence="11 12">
    <name type="scientific">Aplysia californica</name>
    <name type="common">California sea hare</name>
    <dbReference type="NCBI Taxonomy" id="6500"/>
    <lineage>
        <taxon>Eukaryota</taxon>
        <taxon>Metazoa</taxon>
        <taxon>Spiralia</taxon>
        <taxon>Lophotrochozoa</taxon>
        <taxon>Mollusca</taxon>
        <taxon>Gastropoda</taxon>
        <taxon>Heterobranchia</taxon>
        <taxon>Euthyneura</taxon>
        <taxon>Tectipleura</taxon>
        <taxon>Aplysiida</taxon>
        <taxon>Aplysioidea</taxon>
        <taxon>Aplysiidae</taxon>
        <taxon>Aplysia</taxon>
    </lineage>
</organism>
<dbReference type="Pfam" id="PF11838">
    <property type="entry name" value="ERAP1_C"/>
    <property type="match status" value="1"/>
</dbReference>